<dbReference type="InterPro" id="IPR001584">
    <property type="entry name" value="Integrase_cat-core"/>
</dbReference>
<dbReference type="SUPFAM" id="SSF53098">
    <property type="entry name" value="Ribonuclease H-like"/>
    <property type="match status" value="1"/>
</dbReference>
<dbReference type="PANTHER" id="PTHR41694:SF5">
    <property type="entry name" value="RIBONUCLEASE H"/>
    <property type="match status" value="1"/>
</dbReference>
<keyword evidence="3" id="KW-0540">Nuclease</keyword>
<comment type="caution">
    <text evidence="9">The sequence shown here is derived from an EMBL/GenBank/DDBJ whole genome shotgun (WGS) entry which is preliminary data.</text>
</comment>
<dbReference type="EMBL" id="JAULJE010000001">
    <property type="protein sequence ID" value="KAK1346618.1"/>
    <property type="molecule type" value="Genomic_DNA"/>
</dbReference>
<evidence type="ECO:0000313" key="9">
    <source>
        <dbReference type="EMBL" id="KAK1346618.1"/>
    </source>
</evidence>
<dbReference type="PANTHER" id="PTHR41694">
    <property type="entry name" value="ENDOGENOUS RETROVIRUS GROUP K MEMBER POL PROTEIN"/>
    <property type="match status" value="1"/>
</dbReference>
<evidence type="ECO:0000313" key="10">
    <source>
        <dbReference type="Proteomes" id="UP001177744"/>
    </source>
</evidence>
<evidence type="ECO:0000259" key="8">
    <source>
        <dbReference type="PROSITE" id="PS50994"/>
    </source>
</evidence>
<feature type="domain" description="Integrase catalytic" evidence="8">
    <location>
        <begin position="124"/>
        <end position="244"/>
    </location>
</feature>
<dbReference type="InterPro" id="IPR036397">
    <property type="entry name" value="RNaseH_sf"/>
</dbReference>
<evidence type="ECO:0000256" key="1">
    <source>
        <dbReference type="ARBA" id="ARBA00022679"/>
    </source>
</evidence>
<keyword evidence="1" id="KW-0808">Transferase</keyword>
<keyword evidence="10" id="KW-1185">Reference proteome</keyword>
<dbReference type="Proteomes" id="UP001177744">
    <property type="component" value="Unassembled WGS sequence"/>
</dbReference>
<keyword evidence="2" id="KW-0548">Nucleotidyltransferase</keyword>
<evidence type="ECO:0000256" key="7">
    <source>
        <dbReference type="SAM" id="MobiDB-lite"/>
    </source>
</evidence>
<dbReference type="GO" id="GO:0016787">
    <property type="term" value="F:hydrolase activity"/>
    <property type="evidence" value="ECO:0007669"/>
    <property type="project" value="UniProtKB-KW"/>
</dbReference>
<evidence type="ECO:0000256" key="3">
    <source>
        <dbReference type="ARBA" id="ARBA00022722"/>
    </source>
</evidence>
<dbReference type="InterPro" id="IPR012337">
    <property type="entry name" value="RNaseH-like_sf"/>
</dbReference>
<keyword evidence="4" id="KW-0255">Endonuclease</keyword>
<sequence>MCYSSPQHPAADSGIPRSSGVLSPKGEEQWAQQERGKRTKEGWWTLPDHKAYVPEQLAHKVVCQQHALTRLGKIVLEDLLNRYYLIASLPSLCASVSQHCLLCAQNNVKQGPVGLMGVQHCGQAYPTYTEKVREVTKALLKDINPWYGMPLTIGSDNVPAFVAEVVQQVAKVLGIKWNLHTAYRSQSSRKVERMNQTLKQAMAKPCQETTLLWTDILPLVLLRVRCALRARVAFSPFEIPYGRPPPLIWLKGDL</sequence>
<evidence type="ECO:0000256" key="6">
    <source>
        <dbReference type="ARBA" id="ARBA00022918"/>
    </source>
</evidence>
<keyword evidence="6" id="KW-0695">RNA-directed DNA polymerase</keyword>
<gene>
    <name evidence="9" type="ORF">QTO34_000477</name>
</gene>
<protein>
    <recommendedName>
        <fullName evidence="8">Integrase catalytic domain-containing protein</fullName>
    </recommendedName>
</protein>
<reference evidence="9" key="1">
    <citation type="submission" date="2023-06" db="EMBL/GenBank/DDBJ databases">
        <title>Reference genome for the Northern bat (Eptesicus nilssonii), a most northern bat species.</title>
        <authorList>
            <person name="Laine V.N."/>
            <person name="Pulliainen A.T."/>
            <person name="Lilley T.M."/>
        </authorList>
    </citation>
    <scope>NUCLEOTIDE SEQUENCE</scope>
    <source>
        <strain evidence="9">BLF_Eptnil</strain>
        <tissue evidence="9">Kidney</tissue>
    </source>
</reference>
<organism evidence="9 10">
    <name type="scientific">Cnephaeus nilssonii</name>
    <name type="common">Northern bat</name>
    <name type="synonym">Eptesicus nilssonii</name>
    <dbReference type="NCBI Taxonomy" id="3371016"/>
    <lineage>
        <taxon>Eukaryota</taxon>
        <taxon>Metazoa</taxon>
        <taxon>Chordata</taxon>
        <taxon>Craniata</taxon>
        <taxon>Vertebrata</taxon>
        <taxon>Euteleostomi</taxon>
        <taxon>Mammalia</taxon>
        <taxon>Eutheria</taxon>
        <taxon>Laurasiatheria</taxon>
        <taxon>Chiroptera</taxon>
        <taxon>Yangochiroptera</taxon>
        <taxon>Vespertilionidae</taxon>
        <taxon>Cnephaeus</taxon>
    </lineage>
</organism>
<evidence type="ECO:0000256" key="4">
    <source>
        <dbReference type="ARBA" id="ARBA00022759"/>
    </source>
</evidence>
<dbReference type="AlphaFoldDB" id="A0AA40LWL6"/>
<name>A0AA40LWL6_CNENI</name>
<dbReference type="GO" id="GO:0015074">
    <property type="term" value="P:DNA integration"/>
    <property type="evidence" value="ECO:0007669"/>
    <property type="project" value="InterPro"/>
</dbReference>
<accession>A0AA40LWL6</accession>
<feature type="region of interest" description="Disordered" evidence="7">
    <location>
        <begin position="1"/>
        <end position="23"/>
    </location>
</feature>
<dbReference type="GO" id="GO:0003964">
    <property type="term" value="F:RNA-directed DNA polymerase activity"/>
    <property type="evidence" value="ECO:0007669"/>
    <property type="project" value="UniProtKB-KW"/>
</dbReference>
<keyword evidence="5" id="KW-0378">Hydrolase</keyword>
<dbReference type="Gene3D" id="1.10.340.70">
    <property type="match status" value="1"/>
</dbReference>
<dbReference type="GO" id="GO:0003676">
    <property type="term" value="F:nucleic acid binding"/>
    <property type="evidence" value="ECO:0007669"/>
    <property type="project" value="InterPro"/>
</dbReference>
<evidence type="ECO:0000256" key="2">
    <source>
        <dbReference type="ARBA" id="ARBA00022695"/>
    </source>
</evidence>
<proteinExistence type="predicted"/>
<dbReference type="GO" id="GO:0004519">
    <property type="term" value="F:endonuclease activity"/>
    <property type="evidence" value="ECO:0007669"/>
    <property type="project" value="UniProtKB-KW"/>
</dbReference>
<dbReference type="PROSITE" id="PS50994">
    <property type="entry name" value="INTEGRASE"/>
    <property type="match status" value="1"/>
</dbReference>
<evidence type="ECO:0000256" key="5">
    <source>
        <dbReference type="ARBA" id="ARBA00022801"/>
    </source>
</evidence>
<dbReference type="Gene3D" id="3.30.420.10">
    <property type="entry name" value="Ribonuclease H-like superfamily/Ribonuclease H"/>
    <property type="match status" value="1"/>
</dbReference>